<name>A0AAD4PWQ5_9EURO</name>
<keyword evidence="4" id="KW-0560">Oxidoreductase</keyword>
<dbReference type="RefSeq" id="XP_046067886.1">
    <property type="nucleotide sequence ID" value="XM_046219454.1"/>
</dbReference>
<comment type="caution">
    <text evidence="7">The sequence shown here is derived from an EMBL/GenBank/DDBJ whole genome shotgun (WGS) entry which is preliminary data.</text>
</comment>
<dbReference type="GO" id="GO:0004656">
    <property type="term" value="F:procollagen-proline 4-dioxygenase activity"/>
    <property type="evidence" value="ECO:0007669"/>
    <property type="project" value="TreeGrafter"/>
</dbReference>
<dbReference type="Proteomes" id="UP001201262">
    <property type="component" value="Unassembled WGS sequence"/>
</dbReference>
<protein>
    <recommendedName>
        <fullName evidence="6">Prolyl 4-hydroxylase alpha subunit domain-containing protein</fullName>
    </recommendedName>
</protein>
<evidence type="ECO:0000313" key="7">
    <source>
        <dbReference type="EMBL" id="KAH8691889.1"/>
    </source>
</evidence>
<feature type="domain" description="Prolyl 4-hydroxylase alpha subunit" evidence="6">
    <location>
        <begin position="48"/>
        <end position="246"/>
    </location>
</feature>
<dbReference type="InterPro" id="IPR006620">
    <property type="entry name" value="Pro_4_hyd_alph"/>
</dbReference>
<evidence type="ECO:0000259" key="6">
    <source>
        <dbReference type="SMART" id="SM00702"/>
    </source>
</evidence>
<sequence>MGVSSQNCCLLIPSPANRKSLTLRSILYPPIFTCEDPQYKIRIVSYAPLFIHIENLITVTERYALVKLSATVQAFETISKDSSQSVISPGRTSSTTFLPRLDRTVQCLINRASEFQGYKTTTQIEGLQVVRYIENEDYQPHFDRDIRNNMTSRPQRHTTFFGFLEADCEHCGTHFPGLSIKWDVEDERLCEFFECGVTDGIIFKAVSGSALFWRNLLDNGTGDVRTPHAGLPVSKGVKLGLNIWTGK</sequence>
<dbReference type="Gene3D" id="2.60.120.620">
    <property type="entry name" value="q2cbj1_9rhob like domain"/>
    <property type="match status" value="1"/>
</dbReference>
<accession>A0AAD4PWQ5</accession>
<dbReference type="PANTHER" id="PTHR10869:SF242">
    <property type="entry name" value="PROLYL 4-HYDROXYLASE ALPHA SUBUNIT DOMAIN-CONTAINING PROTEIN"/>
    <property type="match status" value="1"/>
</dbReference>
<evidence type="ECO:0000256" key="3">
    <source>
        <dbReference type="ARBA" id="ARBA00022964"/>
    </source>
</evidence>
<dbReference type="GO" id="GO:0005783">
    <property type="term" value="C:endoplasmic reticulum"/>
    <property type="evidence" value="ECO:0007669"/>
    <property type="project" value="TreeGrafter"/>
</dbReference>
<dbReference type="SMART" id="SM00702">
    <property type="entry name" value="P4Hc"/>
    <property type="match status" value="1"/>
</dbReference>
<evidence type="ECO:0000256" key="4">
    <source>
        <dbReference type="ARBA" id="ARBA00023002"/>
    </source>
</evidence>
<evidence type="ECO:0000313" key="8">
    <source>
        <dbReference type="Proteomes" id="UP001201262"/>
    </source>
</evidence>
<dbReference type="InterPro" id="IPR045054">
    <property type="entry name" value="P4HA-like"/>
</dbReference>
<organism evidence="7 8">
    <name type="scientific">Talaromyces proteolyticus</name>
    <dbReference type="NCBI Taxonomy" id="1131652"/>
    <lineage>
        <taxon>Eukaryota</taxon>
        <taxon>Fungi</taxon>
        <taxon>Dikarya</taxon>
        <taxon>Ascomycota</taxon>
        <taxon>Pezizomycotina</taxon>
        <taxon>Eurotiomycetes</taxon>
        <taxon>Eurotiomycetidae</taxon>
        <taxon>Eurotiales</taxon>
        <taxon>Trichocomaceae</taxon>
        <taxon>Talaromyces</taxon>
        <taxon>Talaromyces sect. Bacilispori</taxon>
    </lineage>
</organism>
<dbReference type="EMBL" id="JAJTJA010000011">
    <property type="protein sequence ID" value="KAH8691889.1"/>
    <property type="molecule type" value="Genomic_DNA"/>
</dbReference>
<dbReference type="GO" id="GO:0031418">
    <property type="term" value="F:L-ascorbic acid binding"/>
    <property type="evidence" value="ECO:0007669"/>
    <property type="project" value="InterPro"/>
</dbReference>
<proteinExistence type="predicted"/>
<reference evidence="7" key="1">
    <citation type="submission" date="2021-12" db="EMBL/GenBank/DDBJ databases">
        <title>Convergent genome expansion in fungi linked to evolution of root-endophyte symbiosis.</title>
        <authorList>
            <consortium name="DOE Joint Genome Institute"/>
            <person name="Ke Y.-H."/>
            <person name="Bonito G."/>
            <person name="Liao H.-L."/>
            <person name="Looney B."/>
            <person name="Rojas-Flechas A."/>
            <person name="Nash J."/>
            <person name="Hameed K."/>
            <person name="Schadt C."/>
            <person name="Martin F."/>
            <person name="Crous P.W."/>
            <person name="Miettinen O."/>
            <person name="Magnuson J.K."/>
            <person name="Labbe J."/>
            <person name="Jacobson D."/>
            <person name="Doktycz M.J."/>
            <person name="Veneault-Fourrey C."/>
            <person name="Kuo A."/>
            <person name="Mondo S."/>
            <person name="Calhoun S."/>
            <person name="Riley R."/>
            <person name="Ohm R."/>
            <person name="LaButti K."/>
            <person name="Andreopoulos B."/>
            <person name="Pangilinan J."/>
            <person name="Nolan M."/>
            <person name="Tritt A."/>
            <person name="Clum A."/>
            <person name="Lipzen A."/>
            <person name="Daum C."/>
            <person name="Barry K."/>
            <person name="Grigoriev I.V."/>
            <person name="Vilgalys R."/>
        </authorList>
    </citation>
    <scope>NUCLEOTIDE SEQUENCE</scope>
    <source>
        <strain evidence="7">PMI_201</strain>
    </source>
</reference>
<keyword evidence="2" id="KW-0479">Metal-binding</keyword>
<keyword evidence="3" id="KW-0223">Dioxygenase</keyword>
<evidence type="ECO:0000256" key="1">
    <source>
        <dbReference type="ARBA" id="ARBA00001961"/>
    </source>
</evidence>
<dbReference type="PANTHER" id="PTHR10869">
    <property type="entry name" value="PROLYL 4-HYDROXYLASE ALPHA SUBUNIT"/>
    <property type="match status" value="1"/>
</dbReference>
<dbReference type="GeneID" id="70249741"/>
<evidence type="ECO:0000256" key="5">
    <source>
        <dbReference type="ARBA" id="ARBA00023004"/>
    </source>
</evidence>
<evidence type="ECO:0000256" key="2">
    <source>
        <dbReference type="ARBA" id="ARBA00022723"/>
    </source>
</evidence>
<keyword evidence="8" id="KW-1185">Reference proteome</keyword>
<comment type="cofactor">
    <cofactor evidence="1">
        <name>L-ascorbate</name>
        <dbReference type="ChEBI" id="CHEBI:38290"/>
    </cofactor>
</comment>
<dbReference type="GO" id="GO:0005506">
    <property type="term" value="F:iron ion binding"/>
    <property type="evidence" value="ECO:0007669"/>
    <property type="project" value="InterPro"/>
</dbReference>
<dbReference type="AlphaFoldDB" id="A0AAD4PWQ5"/>
<keyword evidence="5" id="KW-0408">Iron</keyword>
<gene>
    <name evidence="7" type="ORF">BGW36DRAFT_419341</name>
</gene>